<keyword evidence="8" id="KW-0624">Polysaccharide degradation</keyword>
<keyword evidence="7 9" id="KW-0326">Glycosidase</keyword>
<dbReference type="PANTHER" id="PTHR10353">
    <property type="entry name" value="GLYCOSYL HYDROLASE"/>
    <property type="match status" value="1"/>
</dbReference>
<evidence type="ECO:0000256" key="3">
    <source>
        <dbReference type="ARBA" id="ARBA00012744"/>
    </source>
</evidence>
<sequence>MSELPSGFGPDFSWGASTASYQIEGAVHEDGRGPSVWDTFCATPGKVKDGDTGEVACDHYHRWPEDVALMRDLGIDTYRFSIAWPRIQPTGSGQVNEAGLAFYDRLVDGLLEAGIRPCPTLFHWDTPQALEDQGGWLSRETAQRFAEYAGVVGERLADRVPMWATINEPSVVTLLGHAIGLHAPGRTLMFDALPVAHHLLLGHGLAVQALRASGAQMVGIASNHGPTWAASDSEEDRAAAALHDDVLNWLFADPVLLGRYPETLVDLLPVQDGDLDVIRGPIDWFGLNHYAPARVAAPGSPSLADGEAGGLTLGDDAPFRLVEIKDVERTDFGWPIVPDAFREILVTLKDRYGSALPPVFITENGCSYADGPGDDGRVHDDRRIAFLDGSLRALQQAREEGVDVRGYFTWSLLDNFEWAEGYSQRFGLVHVDYETLVRTPKDSFAWYADVIRASRG</sequence>
<evidence type="ECO:0000256" key="4">
    <source>
        <dbReference type="ARBA" id="ARBA00022801"/>
    </source>
</evidence>
<evidence type="ECO:0000313" key="11">
    <source>
        <dbReference type="Proteomes" id="UP001183648"/>
    </source>
</evidence>
<dbReference type="InterPro" id="IPR001360">
    <property type="entry name" value="Glyco_hydro_1"/>
</dbReference>
<evidence type="ECO:0000256" key="7">
    <source>
        <dbReference type="ARBA" id="ARBA00023295"/>
    </source>
</evidence>
<accession>A0ABU2BW67</accession>
<dbReference type="NCBIfam" id="TIGR03356">
    <property type="entry name" value="BGL"/>
    <property type="match status" value="1"/>
</dbReference>
<dbReference type="InterPro" id="IPR017736">
    <property type="entry name" value="Glyco_hydro_1_beta-glucosidase"/>
</dbReference>
<name>A0ABU2BW67_9ACTN</name>
<evidence type="ECO:0000256" key="2">
    <source>
        <dbReference type="ARBA" id="ARBA00010838"/>
    </source>
</evidence>
<evidence type="ECO:0000256" key="8">
    <source>
        <dbReference type="ARBA" id="ARBA00023326"/>
    </source>
</evidence>
<keyword evidence="11" id="KW-1185">Reference proteome</keyword>
<dbReference type="InterPro" id="IPR017853">
    <property type="entry name" value="GH"/>
</dbReference>
<dbReference type="Gene3D" id="3.20.20.80">
    <property type="entry name" value="Glycosidases"/>
    <property type="match status" value="1"/>
</dbReference>
<dbReference type="EMBL" id="JAVDYG010000001">
    <property type="protein sequence ID" value="MDR7362882.1"/>
    <property type="molecule type" value="Genomic_DNA"/>
</dbReference>
<keyword evidence="6" id="KW-0119">Carbohydrate metabolism</keyword>
<comment type="similarity">
    <text evidence="2 9">Belongs to the glycosyl hydrolase 1 family.</text>
</comment>
<evidence type="ECO:0000256" key="6">
    <source>
        <dbReference type="ARBA" id="ARBA00023277"/>
    </source>
</evidence>
<comment type="caution">
    <text evidence="10">The sequence shown here is derived from an EMBL/GenBank/DDBJ whole genome shotgun (WGS) entry which is preliminary data.</text>
</comment>
<comment type="catalytic activity">
    <reaction evidence="1 9">
        <text>Hydrolysis of terminal, non-reducing beta-D-glucosyl residues with release of beta-D-glucose.</text>
        <dbReference type="EC" id="3.2.1.21"/>
    </reaction>
</comment>
<keyword evidence="5" id="KW-0136">Cellulose degradation</keyword>
<dbReference type="Pfam" id="PF00232">
    <property type="entry name" value="Glyco_hydro_1"/>
    <property type="match status" value="1"/>
</dbReference>
<evidence type="ECO:0000313" key="10">
    <source>
        <dbReference type="EMBL" id="MDR7362882.1"/>
    </source>
</evidence>
<dbReference type="InterPro" id="IPR033132">
    <property type="entry name" value="GH_1_N_CS"/>
</dbReference>
<gene>
    <name evidence="10" type="ORF">J2S63_002435</name>
</gene>
<organism evidence="10 11">
    <name type="scientific">Nocardioides marmoribigeumensis</name>
    <dbReference type="NCBI Taxonomy" id="433649"/>
    <lineage>
        <taxon>Bacteria</taxon>
        <taxon>Bacillati</taxon>
        <taxon>Actinomycetota</taxon>
        <taxon>Actinomycetes</taxon>
        <taxon>Propionibacteriales</taxon>
        <taxon>Nocardioidaceae</taxon>
        <taxon>Nocardioides</taxon>
    </lineage>
</organism>
<dbReference type="EC" id="3.2.1.21" evidence="3 9"/>
<dbReference type="PROSITE" id="PS00653">
    <property type="entry name" value="GLYCOSYL_HYDROL_F1_2"/>
    <property type="match status" value="1"/>
</dbReference>
<keyword evidence="4 9" id="KW-0378">Hydrolase</keyword>
<dbReference type="PRINTS" id="PR00131">
    <property type="entry name" value="GLHYDRLASE1"/>
</dbReference>
<dbReference type="Proteomes" id="UP001183648">
    <property type="component" value="Unassembled WGS sequence"/>
</dbReference>
<dbReference type="RefSeq" id="WP_310302480.1">
    <property type="nucleotide sequence ID" value="NZ_BAAAPS010000013.1"/>
</dbReference>
<reference evidence="10 11" key="1">
    <citation type="submission" date="2023-07" db="EMBL/GenBank/DDBJ databases">
        <title>Sequencing the genomes of 1000 actinobacteria strains.</title>
        <authorList>
            <person name="Klenk H.-P."/>
        </authorList>
    </citation>
    <scope>NUCLEOTIDE SEQUENCE [LARGE SCALE GENOMIC DNA]</scope>
    <source>
        <strain evidence="10 11">DSM 19426</strain>
    </source>
</reference>
<dbReference type="PANTHER" id="PTHR10353:SF36">
    <property type="entry name" value="LP05116P"/>
    <property type="match status" value="1"/>
</dbReference>
<proteinExistence type="inferred from homology"/>
<evidence type="ECO:0000256" key="1">
    <source>
        <dbReference type="ARBA" id="ARBA00000448"/>
    </source>
</evidence>
<dbReference type="GO" id="GO:0008422">
    <property type="term" value="F:beta-glucosidase activity"/>
    <property type="evidence" value="ECO:0007669"/>
    <property type="project" value="UniProtKB-EC"/>
</dbReference>
<protein>
    <recommendedName>
        <fullName evidence="3 9">Beta-glucosidase</fullName>
        <ecNumber evidence="3 9">3.2.1.21</ecNumber>
    </recommendedName>
</protein>
<dbReference type="SUPFAM" id="SSF51445">
    <property type="entry name" value="(Trans)glycosidases"/>
    <property type="match status" value="1"/>
</dbReference>
<evidence type="ECO:0000256" key="9">
    <source>
        <dbReference type="RuleBase" id="RU361175"/>
    </source>
</evidence>
<evidence type="ECO:0000256" key="5">
    <source>
        <dbReference type="ARBA" id="ARBA00023001"/>
    </source>
</evidence>